<dbReference type="InterPro" id="IPR019494">
    <property type="entry name" value="FIST_C"/>
</dbReference>
<organism evidence="3 4">
    <name type="scientific">Constantimarinum furrinae</name>
    <dbReference type="NCBI Taxonomy" id="2562285"/>
    <lineage>
        <taxon>Bacteria</taxon>
        <taxon>Pseudomonadati</taxon>
        <taxon>Bacteroidota</taxon>
        <taxon>Flavobacteriia</taxon>
        <taxon>Flavobacteriales</taxon>
        <taxon>Flavobacteriaceae</taxon>
        <taxon>Altibacter/Constantimarinum group</taxon>
        <taxon>Constantimarinum</taxon>
    </lineage>
</organism>
<dbReference type="PANTHER" id="PTHR40252">
    <property type="entry name" value="BLR0328 PROTEIN"/>
    <property type="match status" value="1"/>
</dbReference>
<reference evidence="3 4" key="1">
    <citation type="submission" date="2020-04" db="EMBL/GenBank/DDBJ databases">
        <title>Genome sequence of Altibacter aquimarinus strain ALE3EI.</title>
        <authorList>
            <person name="Oh H.-M."/>
            <person name="Jang D."/>
        </authorList>
    </citation>
    <scope>NUCLEOTIDE SEQUENCE [LARGE SCALE GENOMIC DNA]</scope>
    <source>
        <strain evidence="3 4">ALE3EI</strain>
    </source>
</reference>
<dbReference type="Pfam" id="PF08495">
    <property type="entry name" value="FIST"/>
    <property type="match status" value="1"/>
</dbReference>
<dbReference type="EMBL" id="CP052909">
    <property type="protein sequence ID" value="QNJ97675.1"/>
    <property type="molecule type" value="Genomic_DNA"/>
</dbReference>
<evidence type="ECO:0000313" key="4">
    <source>
        <dbReference type="Proteomes" id="UP000515514"/>
    </source>
</evidence>
<dbReference type="InterPro" id="IPR013702">
    <property type="entry name" value="FIST_domain_N"/>
</dbReference>
<proteinExistence type="predicted"/>
<dbReference type="PANTHER" id="PTHR40252:SF2">
    <property type="entry name" value="BLR0328 PROTEIN"/>
    <property type="match status" value="1"/>
</dbReference>
<protein>
    <submittedName>
        <fullName evidence="3">Uncharacterized protein</fullName>
    </submittedName>
</protein>
<feature type="domain" description="FIST C-domain" evidence="2">
    <location>
        <begin position="223"/>
        <end position="365"/>
    </location>
</feature>
<evidence type="ECO:0000259" key="2">
    <source>
        <dbReference type="SMART" id="SM01204"/>
    </source>
</evidence>
<dbReference type="Pfam" id="PF10442">
    <property type="entry name" value="FIST_C"/>
    <property type="match status" value="1"/>
</dbReference>
<accession>A0A7G8PTK9</accession>
<dbReference type="SMART" id="SM01204">
    <property type="entry name" value="FIST_C"/>
    <property type="match status" value="1"/>
</dbReference>
<dbReference type="RefSeq" id="WP_186991757.1">
    <property type="nucleotide sequence ID" value="NZ_CP052909.1"/>
</dbReference>
<gene>
    <name evidence="3" type="ORF">ALE3EI_1103</name>
</gene>
<keyword evidence="4" id="KW-1185">Reference proteome</keyword>
<dbReference type="AlphaFoldDB" id="A0A7G8PTK9"/>
<dbReference type="SMART" id="SM00897">
    <property type="entry name" value="FIST"/>
    <property type="match status" value="1"/>
</dbReference>
<evidence type="ECO:0000313" key="3">
    <source>
        <dbReference type="EMBL" id="QNJ97675.1"/>
    </source>
</evidence>
<evidence type="ECO:0000259" key="1">
    <source>
        <dbReference type="SMART" id="SM00897"/>
    </source>
</evidence>
<dbReference type="KEGG" id="alti:ALE3EI_1103"/>
<dbReference type="Proteomes" id="UP000515514">
    <property type="component" value="Chromosome"/>
</dbReference>
<feature type="domain" description="FIST" evidence="1">
    <location>
        <begin position="27"/>
        <end position="222"/>
    </location>
</feature>
<sequence length="386" mass="43146">MRSKSIHGASILELKNALENCLTDGFTPTVAVVFISVKQDREAVRQLFKDNNIEILGATSCGEFTNGNETKGEIGILLMEMPKAYYKIFFQPIGEGNIQDAVSQLADQAQNMFSNPSLIVCATGLNEKGAFFNGDEFVTRLEESLGPEKLFFGGLAGDDWNLKGTYIFTQDEETDNGISALVLNADNIELKGMAITGWKPMGISRMVTKSKGHLLLEIDGKPAMDMYLKYLGRTDLEEKEEYDVLRELSFEYPFIVERENNETILKSPMKINQKENGLFMDMEMPVGTKFWFTKPPELDIVEEILEKADLLKNSPNEVADALLIFSCAGRHPALGPFVTEENEGLAELWKTPMAGFFTYGEIGRSYNGKQNFHAGACCWVTLKEKE</sequence>
<name>A0A7G8PTK9_9FLAO</name>